<dbReference type="Proteomes" id="UP000092461">
    <property type="component" value="Unassembled WGS sequence"/>
</dbReference>
<evidence type="ECO:0000313" key="8">
    <source>
        <dbReference type="EMBL" id="MBC1169001.1"/>
    </source>
</evidence>
<evidence type="ECO:0000313" key="10">
    <source>
        <dbReference type="Proteomes" id="UP000092461"/>
    </source>
</evidence>
<dbReference type="EC" id="3.1.1.-" evidence="6"/>
<evidence type="ECO:0000259" key="7">
    <source>
        <dbReference type="Pfam" id="PF00135"/>
    </source>
</evidence>
<dbReference type="PROSITE" id="PS00122">
    <property type="entry name" value="CARBOXYLESTERASE_B_1"/>
    <property type="match status" value="1"/>
</dbReference>
<dbReference type="GO" id="GO:0052689">
    <property type="term" value="F:carboxylic ester hydrolase activity"/>
    <property type="evidence" value="ECO:0007669"/>
    <property type="project" value="UniProtKB-KW"/>
</dbReference>
<accession>A0A1B0CQ30</accession>
<dbReference type="SUPFAM" id="SSF53474">
    <property type="entry name" value="alpha/beta-Hydrolases"/>
    <property type="match status" value="1"/>
</dbReference>
<keyword evidence="3 6" id="KW-0378">Hydrolase</keyword>
<proteinExistence type="inferred from homology"/>
<evidence type="ECO:0000313" key="9">
    <source>
        <dbReference type="EnsemblMetazoa" id="LLOJ006979-PA"/>
    </source>
</evidence>
<feature type="signal peptide" evidence="6">
    <location>
        <begin position="1"/>
        <end position="19"/>
    </location>
</feature>
<dbReference type="InterPro" id="IPR050309">
    <property type="entry name" value="Type-B_Carboxylest/Lipase"/>
</dbReference>
<reference evidence="8" key="2">
    <citation type="journal article" date="2020" name="BMC">
        <title>Leishmania infection induces a limited differential gene expression in the sand fly midgut.</title>
        <authorList>
            <person name="Coutinho-Abreu I.V."/>
            <person name="Serafim T.D."/>
            <person name="Meneses C."/>
            <person name="Kamhawi S."/>
            <person name="Oliveira F."/>
            <person name="Valenzuela J.G."/>
        </authorList>
    </citation>
    <scope>NUCLEOTIDE SEQUENCE</scope>
    <source>
        <strain evidence="8">Jacobina</strain>
        <tissue evidence="8">Midgut</tissue>
    </source>
</reference>
<dbReference type="Gene3D" id="3.40.50.1820">
    <property type="entry name" value="alpha/beta hydrolase"/>
    <property type="match status" value="1"/>
</dbReference>
<evidence type="ECO:0000256" key="5">
    <source>
        <dbReference type="ARBA" id="ARBA00023180"/>
    </source>
</evidence>
<dbReference type="EMBL" id="GITU01000298">
    <property type="protein sequence ID" value="MBC1169001.1"/>
    <property type="molecule type" value="Transcribed_RNA"/>
</dbReference>
<keyword evidence="5" id="KW-0325">Glycoprotein</keyword>
<dbReference type="EMBL" id="AJWK01022952">
    <property type="status" value="NOT_ANNOTATED_CDS"/>
    <property type="molecule type" value="Genomic_DNA"/>
</dbReference>
<name>A0A1B0CQ30_LUTLO</name>
<sequence>MKILLLLSIFFLNFALRDGRISESLKVTLPHGGELIGKYLSSHTGRGIRAFMGVPYAEPPVGALRFSNPVLKTPWTGSLNAFQESSSCLSYDYLFGGNVPIGSEDCLYLNIYVPQRPKTTDPLPVMVYLHGGGFQSGSGGKAWYGPDYILDHDVILVVGNYRLGVFGFLSTNTLDSPGNYGLKDQALMLKWVQENIVAFGGDKDSVTIFGESAGGASVTYHTVSPLSRGLFHRAISQSGTHFGLWALQKGEAAAKNARRLAETIKCPSSEENVPEMLDCLRSISAKEINSHFYDFFYWNTLPMIMWSPVIEPQSDGAFIYEDPKAVPASEVPLMIGITSDEGLMLSAGYTANPKYIEDIKNNITDILPYLFSYHDYDSNAQKVATNIIKEFYFKDRDVDLNDPEIFKNFTNLVSDGYFTSAVDAFLQSRLPESLSSNTFLYLFNHMGDSGFVECFFKDFEKDLGVSHLDDLIYLFPILKEDFFKIIPTEVDDFIRENMVAMWVNFAKTGNPTPYAYKFPFPQWNTAGSFPYNYLRIGNFKMTNNSVIGMERGLLEERATFSSTGIPHHMHISFHSLSGIQQVLSRIIT</sequence>
<evidence type="ECO:0000256" key="4">
    <source>
        <dbReference type="ARBA" id="ARBA00023157"/>
    </source>
</evidence>
<dbReference type="InterPro" id="IPR019819">
    <property type="entry name" value="Carboxylesterase_B_CS"/>
</dbReference>
<dbReference type="AlphaFoldDB" id="A0A1B0CQ30"/>
<evidence type="ECO:0000256" key="3">
    <source>
        <dbReference type="ARBA" id="ARBA00022801"/>
    </source>
</evidence>
<dbReference type="InterPro" id="IPR002018">
    <property type="entry name" value="CarbesteraseB"/>
</dbReference>
<dbReference type="InterPro" id="IPR019826">
    <property type="entry name" value="Carboxylesterase_B_AS"/>
</dbReference>
<dbReference type="EMBL" id="AJWK01022951">
    <property type="status" value="NOT_ANNOTATED_CDS"/>
    <property type="molecule type" value="Genomic_DNA"/>
</dbReference>
<organism evidence="9 10">
    <name type="scientific">Lutzomyia longipalpis</name>
    <name type="common">Sand fly</name>
    <dbReference type="NCBI Taxonomy" id="7200"/>
    <lineage>
        <taxon>Eukaryota</taxon>
        <taxon>Metazoa</taxon>
        <taxon>Ecdysozoa</taxon>
        <taxon>Arthropoda</taxon>
        <taxon>Hexapoda</taxon>
        <taxon>Insecta</taxon>
        <taxon>Pterygota</taxon>
        <taxon>Neoptera</taxon>
        <taxon>Endopterygota</taxon>
        <taxon>Diptera</taxon>
        <taxon>Nematocera</taxon>
        <taxon>Psychodoidea</taxon>
        <taxon>Psychodidae</taxon>
        <taxon>Lutzomyia</taxon>
        <taxon>Lutzomyia</taxon>
    </lineage>
</organism>
<keyword evidence="10" id="KW-1185">Reference proteome</keyword>
<dbReference type="PROSITE" id="PS00941">
    <property type="entry name" value="CARBOXYLESTERASE_B_2"/>
    <property type="match status" value="1"/>
</dbReference>
<reference evidence="9" key="3">
    <citation type="submission" date="2020-05" db="UniProtKB">
        <authorList>
            <consortium name="EnsemblMetazoa"/>
        </authorList>
    </citation>
    <scope>IDENTIFICATION</scope>
    <source>
        <strain evidence="9">Jacobina</strain>
    </source>
</reference>
<reference evidence="10" key="1">
    <citation type="submission" date="2012-05" db="EMBL/GenBank/DDBJ databases">
        <title>Whole Genome Assembly of Lutzomyia longipalpis.</title>
        <authorList>
            <person name="Richards S."/>
            <person name="Qu C."/>
            <person name="Dillon R."/>
            <person name="Worley K."/>
            <person name="Scherer S."/>
            <person name="Batterton M."/>
            <person name="Taylor A."/>
            <person name="Hawes A."/>
            <person name="Hernandez B."/>
            <person name="Kovar C."/>
            <person name="Mandapat C."/>
            <person name="Pham C."/>
            <person name="Qu C."/>
            <person name="Jing C."/>
            <person name="Bess C."/>
            <person name="Bandaranaike D."/>
            <person name="Ngo D."/>
            <person name="Ongeri F."/>
            <person name="Arias F."/>
            <person name="Lara F."/>
            <person name="Weissenberger G."/>
            <person name="Kamau G."/>
            <person name="Han H."/>
            <person name="Shen H."/>
            <person name="Dinh H."/>
            <person name="Khalil I."/>
            <person name="Jones J."/>
            <person name="Shafer J."/>
            <person name="Jayaseelan J."/>
            <person name="Quiroz J."/>
            <person name="Blankenburg K."/>
            <person name="Nguyen L."/>
            <person name="Jackson L."/>
            <person name="Francisco L."/>
            <person name="Tang L.-Y."/>
            <person name="Pu L.-L."/>
            <person name="Perales L."/>
            <person name="Lorensuhewa L."/>
            <person name="Munidasa M."/>
            <person name="Coyle M."/>
            <person name="Taylor M."/>
            <person name="Puazo M."/>
            <person name="Firestine M."/>
            <person name="Scheel M."/>
            <person name="Javaid M."/>
            <person name="Wang M."/>
            <person name="Li M."/>
            <person name="Tabassum N."/>
            <person name="Saada N."/>
            <person name="Osuji N."/>
            <person name="Aqrawi P."/>
            <person name="Fu Q."/>
            <person name="Thornton R."/>
            <person name="Raj R."/>
            <person name="Goodspeed R."/>
            <person name="Mata R."/>
            <person name="Najjar R."/>
            <person name="Gubbala S."/>
            <person name="Lee S."/>
            <person name="Denson S."/>
            <person name="Patil S."/>
            <person name="Macmil S."/>
            <person name="Qi S."/>
            <person name="Matskevitch T."/>
            <person name="Palculict T."/>
            <person name="Mathew T."/>
            <person name="Vee V."/>
            <person name="Velamala V."/>
            <person name="Korchina V."/>
            <person name="Cai W."/>
            <person name="Liu W."/>
            <person name="Dai W."/>
            <person name="Zou X."/>
            <person name="Zhu Y."/>
            <person name="Zhang Y."/>
            <person name="Wu Y.-Q."/>
            <person name="Xin Y."/>
            <person name="Nazarath L."/>
            <person name="Kovar C."/>
            <person name="Han Y."/>
            <person name="Muzny D."/>
            <person name="Gibbs R."/>
        </authorList>
    </citation>
    <scope>NUCLEOTIDE SEQUENCE [LARGE SCALE GENOMIC DNA]</scope>
    <source>
        <strain evidence="10">Jacobina</strain>
    </source>
</reference>
<keyword evidence="2" id="KW-0719">Serine esterase</keyword>
<evidence type="ECO:0000256" key="2">
    <source>
        <dbReference type="ARBA" id="ARBA00022487"/>
    </source>
</evidence>
<dbReference type="VEuPathDB" id="VectorBase:LLONM1_001590"/>
<dbReference type="VEuPathDB" id="VectorBase:LLOJ006979"/>
<dbReference type="EnsemblMetazoa" id="LLOJ006979-RA">
    <property type="protein sequence ID" value="LLOJ006979-PA"/>
    <property type="gene ID" value="LLOJ006979"/>
</dbReference>
<evidence type="ECO:0000256" key="6">
    <source>
        <dbReference type="RuleBase" id="RU361235"/>
    </source>
</evidence>
<feature type="chain" id="PRO_5044514127" description="Carboxylic ester hydrolase" evidence="6">
    <location>
        <begin position="20"/>
        <end position="588"/>
    </location>
</feature>
<feature type="domain" description="Carboxylesterase type B" evidence="7">
    <location>
        <begin position="26"/>
        <end position="541"/>
    </location>
</feature>
<keyword evidence="6" id="KW-0732">Signal</keyword>
<protein>
    <recommendedName>
        <fullName evidence="6">Carboxylic ester hydrolase</fullName>
        <ecNumber evidence="6">3.1.1.-</ecNumber>
    </recommendedName>
</protein>
<keyword evidence="4" id="KW-1015">Disulfide bond</keyword>
<dbReference type="InterPro" id="IPR029058">
    <property type="entry name" value="AB_hydrolase_fold"/>
</dbReference>
<comment type="similarity">
    <text evidence="1 6">Belongs to the type-B carboxylesterase/lipase family.</text>
</comment>
<dbReference type="Pfam" id="PF00135">
    <property type="entry name" value="COesterase"/>
    <property type="match status" value="1"/>
</dbReference>
<dbReference type="PANTHER" id="PTHR11559">
    <property type="entry name" value="CARBOXYLESTERASE"/>
    <property type="match status" value="1"/>
</dbReference>
<evidence type="ECO:0000256" key="1">
    <source>
        <dbReference type="ARBA" id="ARBA00005964"/>
    </source>
</evidence>